<dbReference type="RefSeq" id="WP_005933452.1">
    <property type="nucleotide sequence ID" value="NZ_CABKSE010000003.1"/>
</dbReference>
<dbReference type="Proteomes" id="UP000422221">
    <property type="component" value="Unassembled WGS sequence"/>
</dbReference>
<name>A0A7J4XJN7_9BACE</name>
<evidence type="ECO:0000259" key="2">
    <source>
        <dbReference type="Pfam" id="PF13568"/>
    </source>
</evidence>
<feature type="chain" id="PRO_5029732390" evidence="1">
    <location>
        <begin position="24"/>
        <end position="257"/>
    </location>
</feature>
<dbReference type="PROSITE" id="PS51257">
    <property type="entry name" value="PROKAR_LIPOPROTEIN"/>
    <property type="match status" value="1"/>
</dbReference>
<dbReference type="EMBL" id="VWMK01000007">
    <property type="protein sequence ID" value="KAA3766275.1"/>
    <property type="molecule type" value="Genomic_DNA"/>
</dbReference>
<protein>
    <submittedName>
        <fullName evidence="3">PorT family protein</fullName>
    </submittedName>
</protein>
<comment type="caution">
    <text evidence="3">The sequence shown here is derived from an EMBL/GenBank/DDBJ whole genome shotgun (WGS) entry which is preliminary data.</text>
</comment>
<dbReference type="InterPro" id="IPR025665">
    <property type="entry name" value="Beta-barrel_OMP_2"/>
</dbReference>
<organism evidence="3 4">
    <name type="scientific">Bacteroides salyersiae</name>
    <dbReference type="NCBI Taxonomy" id="291644"/>
    <lineage>
        <taxon>Bacteria</taxon>
        <taxon>Pseudomonadati</taxon>
        <taxon>Bacteroidota</taxon>
        <taxon>Bacteroidia</taxon>
        <taxon>Bacteroidales</taxon>
        <taxon>Bacteroidaceae</taxon>
        <taxon>Bacteroides</taxon>
    </lineage>
</organism>
<accession>A0A7J4XJN7</accession>
<evidence type="ECO:0000313" key="3">
    <source>
        <dbReference type="EMBL" id="KAA3766275.1"/>
    </source>
</evidence>
<feature type="domain" description="Outer membrane protein beta-barrel" evidence="2">
    <location>
        <begin position="22"/>
        <end position="233"/>
    </location>
</feature>
<dbReference type="Pfam" id="PF13568">
    <property type="entry name" value="OMP_b-brl_2"/>
    <property type="match status" value="1"/>
</dbReference>
<reference evidence="3 4" key="1">
    <citation type="journal article" date="2019" name="Nat. Med.">
        <title>A library of human gut bacterial isolates paired with longitudinal multiomics data enables mechanistic microbiome research.</title>
        <authorList>
            <person name="Poyet M."/>
            <person name="Groussin M."/>
            <person name="Gibbons S.M."/>
            <person name="Avila-Pacheco J."/>
            <person name="Jiang X."/>
            <person name="Kearney S.M."/>
            <person name="Perrotta A.R."/>
            <person name="Berdy B."/>
            <person name="Zhao S."/>
            <person name="Lieberman T.D."/>
            <person name="Swanson P.K."/>
            <person name="Smith M."/>
            <person name="Roesemann S."/>
            <person name="Alexander J.E."/>
            <person name="Rich S.A."/>
            <person name="Livny J."/>
            <person name="Vlamakis H."/>
            <person name="Clish C."/>
            <person name="Bullock K."/>
            <person name="Deik A."/>
            <person name="Scott J."/>
            <person name="Pierce K.A."/>
            <person name="Xavier R.J."/>
            <person name="Alm E.J."/>
        </authorList>
    </citation>
    <scope>NUCLEOTIDE SEQUENCE [LARGE SCALE GENOMIC DNA]</scope>
    <source>
        <strain evidence="3 4">BIOML-A10</strain>
    </source>
</reference>
<keyword evidence="1" id="KW-0732">Signal</keyword>
<sequence length="257" mass="28879">MNKKIISLLLLLSIGCYTTIVQAQEERNQSILKSLTKGLEYRLKAGFNIGGTSPLPLPAEIRKINSYNPTTAFSIEGDVVKTFNNKWGISTGIRLETKGMKTDATVKNYHMKMIASDGGEMEGQWTGGVTTTVKQSLLTIPVLAIYKVSKRWELELGPWFSYLTSGEFFGTAYDGYIRDVDPTGEKVNVLSATYDFNNDLRSFQWGLQLGAQWRAFSHLNVTGNVTWGMMSIFKKDFDTITFDMYPIYANLGFAYVF</sequence>
<proteinExistence type="predicted"/>
<dbReference type="GeneID" id="93118454"/>
<evidence type="ECO:0000256" key="1">
    <source>
        <dbReference type="SAM" id="SignalP"/>
    </source>
</evidence>
<feature type="signal peptide" evidence="1">
    <location>
        <begin position="1"/>
        <end position="23"/>
    </location>
</feature>
<dbReference type="AlphaFoldDB" id="A0A7J4XJN7"/>
<evidence type="ECO:0000313" key="4">
    <source>
        <dbReference type="Proteomes" id="UP000422221"/>
    </source>
</evidence>
<gene>
    <name evidence="3" type="ORF">F3F73_08920</name>
</gene>